<comment type="caution">
    <text evidence="1">The sequence shown here is derived from an EMBL/GenBank/DDBJ whole genome shotgun (WGS) entry which is preliminary data.</text>
</comment>
<dbReference type="Proteomes" id="UP000004277">
    <property type="component" value="Unassembled WGS sequence"/>
</dbReference>
<reference evidence="1" key="1">
    <citation type="submission" date="2019-05" db="EMBL/GenBank/DDBJ databases">
        <title>Revised genome assembly of Burkholderiaceae (previously Ralstonia) sp. PBA.</title>
        <authorList>
            <person name="Gan H.M."/>
        </authorList>
    </citation>
    <scope>NUCLEOTIDE SEQUENCE</scope>
    <source>
        <strain evidence="1">PBA</strain>
    </source>
</reference>
<dbReference type="EMBL" id="AKCV02000016">
    <property type="protein sequence ID" value="TMS57981.1"/>
    <property type="molecule type" value="Genomic_DNA"/>
</dbReference>
<accession>A0ACD3SP58</accession>
<keyword evidence="2" id="KW-1185">Reference proteome</keyword>
<proteinExistence type="predicted"/>
<sequence length="128" mass="14418">MLATMVLTAASLCGVLSTDSAHAREAPLQGREGVGTIQVQQLPKEAQRTLEDVKAGGPFAYSKDGSRFGNYERQLPRRSREYYREYTVRTPGVRHRGARRIVCGGDQRAASECYYTEDHYNSFKRITQ</sequence>
<name>A0ACD3SP58_9BURK</name>
<organism evidence="1 2">
    <name type="scientific">Imbroritus primus</name>
    <dbReference type="NCBI Taxonomy" id="3058603"/>
    <lineage>
        <taxon>Bacteria</taxon>
        <taxon>Pseudomonadati</taxon>
        <taxon>Pseudomonadota</taxon>
        <taxon>Betaproteobacteria</taxon>
        <taxon>Burkholderiales</taxon>
        <taxon>Burkholderiaceae</taxon>
        <taxon>Imbroritus</taxon>
    </lineage>
</organism>
<evidence type="ECO:0000313" key="1">
    <source>
        <dbReference type="EMBL" id="TMS57981.1"/>
    </source>
</evidence>
<evidence type="ECO:0000313" key="2">
    <source>
        <dbReference type="Proteomes" id="UP000004277"/>
    </source>
</evidence>
<protein>
    <submittedName>
        <fullName evidence="1">Ribonuclease</fullName>
    </submittedName>
</protein>
<gene>
    <name evidence="1" type="ORF">MW7_009420</name>
</gene>